<gene>
    <name evidence="4" type="ORF">HYPSUDRAFT_764046</name>
</gene>
<keyword evidence="2" id="KW-0812">Transmembrane</keyword>
<keyword evidence="5" id="KW-1185">Reference proteome</keyword>
<name>A0A0D2NQC9_HYPSF</name>
<dbReference type="AlphaFoldDB" id="A0A0D2NQC9"/>
<keyword evidence="1" id="KW-0677">Repeat</keyword>
<dbReference type="Pfam" id="PF24883">
    <property type="entry name" value="NPHP3_N"/>
    <property type="match status" value="1"/>
</dbReference>
<dbReference type="Gene3D" id="3.40.50.300">
    <property type="entry name" value="P-loop containing nucleotide triphosphate hydrolases"/>
    <property type="match status" value="1"/>
</dbReference>
<sequence length="474" mass="53735">MADQLRPAMVQQQQYSGGLFGNADHTVIYGGSFTSVGSAKTEKSGFQILQEHVAAPAFHNSKQRLDPPRCHENTRQAVLQELFEWIVGNAIRTASIAWLNGAAGAGKSAICQSIAEMCIAHGILVASFFFFRTDATRNTVDSLVPTIAYQIIQLIPQTKDIITQAIESNPLIFEQSLEMQLNVLIIEPLLRLQSPGSNWKLLLIIDGLDECSGDQNQMNLVRTIARLLRTRNSPFIVLFGSRRENHILMAFNSRELNNMLTQLPLDDNYRPDEDIRLFLNDSFDDIKRTHPFNNRLPRDWPSVEHVEEIIIKSSGQFIYASVVIKFLSIPTSNPSTQLDIVRGLRPTGRVTPFAQLDALYRHIFSQVTDLPTILNLLAYRIFGRASLSGTAYVLKYLRTTYTVSWRLLYLFSSVTWMGMTSLSGMLRFLTFFATKRARKSAVSVRFQLRYAFFGFKNYHVVCSKTVNNVRMHSH</sequence>
<evidence type="ECO:0000259" key="3">
    <source>
        <dbReference type="Pfam" id="PF24883"/>
    </source>
</evidence>
<proteinExistence type="predicted"/>
<organism evidence="4 5">
    <name type="scientific">Hypholoma sublateritium (strain FD-334 SS-4)</name>
    <dbReference type="NCBI Taxonomy" id="945553"/>
    <lineage>
        <taxon>Eukaryota</taxon>
        <taxon>Fungi</taxon>
        <taxon>Dikarya</taxon>
        <taxon>Basidiomycota</taxon>
        <taxon>Agaricomycotina</taxon>
        <taxon>Agaricomycetes</taxon>
        <taxon>Agaricomycetidae</taxon>
        <taxon>Agaricales</taxon>
        <taxon>Agaricineae</taxon>
        <taxon>Strophariaceae</taxon>
        <taxon>Hypholoma</taxon>
    </lineage>
</organism>
<dbReference type="OrthoDB" id="4760524at2759"/>
<keyword evidence="2" id="KW-0472">Membrane</keyword>
<reference evidence="5" key="1">
    <citation type="submission" date="2014-04" db="EMBL/GenBank/DDBJ databases">
        <title>Evolutionary Origins and Diversification of the Mycorrhizal Mutualists.</title>
        <authorList>
            <consortium name="DOE Joint Genome Institute"/>
            <consortium name="Mycorrhizal Genomics Consortium"/>
            <person name="Kohler A."/>
            <person name="Kuo A."/>
            <person name="Nagy L.G."/>
            <person name="Floudas D."/>
            <person name="Copeland A."/>
            <person name="Barry K.W."/>
            <person name="Cichocki N."/>
            <person name="Veneault-Fourrey C."/>
            <person name="LaButti K."/>
            <person name="Lindquist E.A."/>
            <person name="Lipzen A."/>
            <person name="Lundell T."/>
            <person name="Morin E."/>
            <person name="Murat C."/>
            <person name="Riley R."/>
            <person name="Ohm R."/>
            <person name="Sun H."/>
            <person name="Tunlid A."/>
            <person name="Henrissat B."/>
            <person name="Grigoriev I.V."/>
            <person name="Hibbett D.S."/>
            <person name="Martin F."/>
        </authorList>
    </citation>
    <scope>NUCLEOTIDE SEQUENCE [LARGE SCALE GENOMIC DNA]</scope>
    <source>
        <strain evidence="5">FD-334 SS-4</strain>
    </source>
</reference>
<dbReference type="PANTHER" id="PTHR10039">
    <property type="entry name" value="AMELOGENIN"/>
    <property type="match status" value="1"/>
</dbReference>
<accession>A0A0D2NQC9</accession>
<dbReference type="EMBL" id="KN817562">
    <property type="protein sequence ID" value="KJA20974.1"/>
    <property type="molecule type" value="Genomic_DNA"/>
</dbReference>
<keyword evidence="2" id="KW-1133">Transmembrane helix</keyword>
<dbReference type="OMA" id="RENHILM"/>
<evidence type="ECO:0000313" key="4">
    <source>
        <dbReference type="EMBL" id="KJA20974.1"/>
    </source>
</evidence>
<evidence type="ECO:0000256" key="2">
    <source>
        <dbReference type="SAM" id="Phobius"/>
    </source>
</evidence>
<protein>
    <recommendedName>
        <fullName evidence="3">Nephrocystin 3-like N-terminal domain-containing protein</fullName>
    </recommendedName>
</protein>
<feature type="domain" description="Nephrocystin 3-like N-terminal" evidence="3">
    <location>
        <begin position="92"/>
        <end position="242"/>
    </location>
</feature>
<dbReference type="InterPro" id="IPR056884">
    <property type="entry name" value="NPHP3-like_N"/>
</dbReference>
<dbReference type="InterPro" id="IPR027417">
    <property type="entry name" value="P-loop_NTPase"/>
</dbReference>
<dbReference type="Proteomes" id="UP000054270">
    <property type="component" value="Unassembled WGS sequence"/>
</dbReference>
<evidence type="ECO:0000256" key="1">
    <source>
        <dbReference type="ARBA" id="ARBA00022737"/>
    </source>
</evidence>
<evidence type="ECO:0000313" key="5">
    <source>
        <dbReference type="Proteomes" id="UP000054270"/>
    </source>
</evidence>
<feature type="transmembrane region" description="Helical" evidence="2">
    <location>
        <begin position="407"/>
        <end position="429"/>
    </location>
</feature>
<dbReference type="SUPFAM" id="SSF52540">
    <property type="entry name" value="P-loop containing nucleoside triphosphate hydrolases"/>
    <property type="match status" value="1"/>
</dbReference>